<evidence type="ECO:0000313" key="4">
    <source>
        <dbReference type="Proteomes" id="UP000028194"/>
    </source>
</evidence>
<dbReference type="PANTHER" id="PTHR43491">
    <property type="entry name" value="UDP-N-ACETYL-D-MANNOSAMINE DEHYDROGENASE"/>
    <property type="match status" value="1"/>
</dbReference>
<name>A0A075MTK3_9ARCH</name>
<dbReference type="SUPFAM" id="SSF48179">
    <property type="entry name" value="6-phosphogluconate dehydrogenase C-terminal domain-like"/>
    <property type="match status" value="1"/>
</dbReference>
<dbReference type="SUPFAM" id="SSF51735">
    <property type="entry name" value="NAD(P)-binding Rossmann-fold domains"/>
    <property type="match status" value="1"/>
</dbReference>
<dbReference type="InterPro" id="IPR017476">
    <property type="entry name" value="UDP-Glc/GDP-Man"/>
</dbReference>
<dbReference type="GO" id="GO:0016628">
    <property type="term" value="F:oxidoreductase activity, acting on the CH-CH group of donors, NAD or NADP as acceptor"/>
    <property type="evidence" value="ECO:0007669"/>
    <property type="project" value="InterPro"/>
</dbReference>
<dbReference type="RefSeq" id="WP_148701014.1">
    <property type="nucleotide sequence ID" value="NZ_CP007174.1"/>
</dbReference>
<dbReference type="OrthoDB" id="59839at2157"/>
<dbReference type="KEGG" id="nev:NTE_02391"/>
<dbReference type="InterPro" id="IPR008927">
    <property type="entry name" value="6-PGluconate_DH-like_C_sf"/>
</dbReference>
<protein>
    <submittedName>
        <fullName evidence="3">UDP-N-acetyl-D-mannosaminuronate dehydrogenase</fullName>
        <ecNumber evidence="3">1.1.1.336</ecNumber>
    </submittedName>
</protein>
<dbReference type="InterPro" id="IPR028359">
    <property type="entry name" value="UDP_ManNAc/GlcNAc_DH"/>
</dbReference>
<feature type="domain" description="UDP-glucose/GDP-mannose dehydrogenase dimerisation" evidence="2">
    <location>
        <begin position="184"/>
        <end position="270"/>
    </location>
</feature>
<evidence type="ECO:0000259" key="2">
    <source>
        <dbReference type="Pfam" id="PF00984"/>
    </source>
</evidence>
<dbReference type="InterPro" id="IPR014026">
    <property type="entry name" value="UDP-Glc/GDP-Man_DH_dimer"/>
</dbReference>
<gene>
    <name evidence="3" type="ORF">NTE_02391</name>
</gene>
<dbReference type="GO" id="GO:0000271">
    <property type="term" value="P:polysaccharide biosynthetic process"/>
    <property type="evidence" value="ECO:0007669"/>
    <property type="project" value="InterPro"/>
</dbReference>
<dbReference type="STRING" id="1459636.NTE_02391"/>
<dbReference type="HOGENOM" id="CLU_069297_0_0_2"/>
<reference evidence="3 4" key="1">
    <citation type="journal article" date="2014" name="PLoS ONE">
        <title>Genome Sequence of Candidatus Nitrososphaera evergladensis from Group I.1b Enriched from Everglades Soil Reveals Novel Genomic Features of the Ammonia-Oxidizing Archaea.</title>
        <authorList>
            <person name="Zhalnina K.V."/>
            <person name="Dias R."/>
            <person name="Leonard M.T."/>
            <person name="Dorr de Quadros P."/>
            <person name="Camargo F.A."/>
            <person name="Drew J.C."/>
            <person name="Farmerie W.G."/>
            <person name="Daroub S.H."/>
            <person name="Triplett E.W."/>
        </authorList>
    </citation>
    <scope>NUCLEOTIDE SEQUENCE [LARGE SCALE GENOMIC DNA]</scope>
    <source>
        <strain evidence="3 4">SR1</strain>
    </source>
</reference>
<evidence type="ECO:0000313" key="3">
    <source>
        <dbReference type="EMBL" id="AIF84443.1"/>
    </source>
</evidence>
<evidence type="ECO:0000256" key="1">
    <source>
        <dbReference type="PIRNR" id="PIRNR000124"/>
    </source>
</evidence>
<dbReference type="PIRSF" id="PIRSF500136">
    <property type="entry name" value="UDP_ManNAc_DH"/>
    <property type="match status" value="1"/>
</dbReference>
<comment type="similarity">
    <text evidence="1">Belongs to the UDP-glucose/GDP-mannose dehydrogenase family.</text>
</comment>
<dbReference type="GO" id="GO:0051287">
    <property type="term" value="F:NAD binding"/>
    <property type="evidence" value="ECO:0007669"/>
    <property type="project" value="InterPro"/>
</dbReference>
<dbReference type="PIRSF" id="PIRSF000124">
    <property type="entry name" value="UDPglc_GDPman_dh"/>
    <property type="match status" value="1"/>
</dbReference>
<accession>A0A075MTK3</accession>
<organism evidence="3 4">
    <name type="scientific">Candidatus Nitrososphaera evergladensis SR1</name>
    <dbReference type="NCBI Taxonomy" id="1459636"/>
    <lineage>
        <taxon>Archaea</taxon>
        <taxon>Nitrososphaerota</taxon>
        <taxon>Nitrososphaeria</taxon>
        <taxon>Nitrososphaerales</taxon>
        <taxon>Nitrososphaeraceae</taxon>
        <taxon>Nitrososphaera</taxon>
    </lineage>
</organism>
<dbReference type="InterPro" id="IPR036291">
    <property type="entry name" value="NAD(P)-bd_dom_sf"/>
</dbReference>
<sequence>MHESNNNGHDKKILVIGLGQIGYSNAEYLRSLGGLRVDGFDISEKAVERAIKDGIIDKKAADFAGYDYYLICISTHQPNDMFTPYQDGIMEVAYRIATEGRQGALVGIDSTIPKGTSRKVLALLNHKMHVVHVPHRYYGPEKKEHGVNQTRVIGGCEPCCMAEGKKFYGQMLGIPLHEVSAIEVAEMTKIVENSYRFLEIAFAEELKMVSESAGIDFDELRKAVNTKWNIKILEAREGIGGHCLPKDTEMFLSVAKNALDSSIVSAAKMVDHKYRFYLSQKPIAPQVELGKAKTEL</sequence>
<dbReference type="eggNOG" id="arCOG00252">
    <property type="taxonomic scope" value="Archaea"/>
</dbReference>
<keyword evidence="3" id="KW-0560">Oxidoreductase</keyword>
<proteinExistence type="inferred from homology"/>
<dbReference type="AlphaFoldDB" id="A0A075MTK3"/>
<dbReference type="Pfam" id="PF00984">
    <property type="entry name" value="UDPG_MGDP_dh"/>
    <property type="match status" value="1"/>
</dbReference>
<keyword evidence="4" id="KW-1185">Reference proteome</keyword>
<dbReference type="GeneID" id="41598101"/>
<dbReference type="PANTHER" id="PTHR43491:SF1">
    <property type="entry name" value="UDP-N-ACETYL-D-MANNOSAMINE DEHYDROGENASE"/>
    <property type="match status" value="1"/>
</dbReference>
<dbReference type="EC" id="1.1.1.336" evidence="3"/>
<dbReference type="GO" id="GO:0089714">
    <property type="term" value="F:UDP-N-acetyl-D-mannosamine dehydrogenase activity"/>
    <property type="evidence" value="ECO:0007669"/>
    <property type="project" value="UniProtKB-EC"/>
</dbReference>
<dbReference type="Proteomes" id="UP000028194">
    <property type="component" value="Chromosome"/>
</dbReference>
<dbReference type="EMBL" id="CP007174">
    <property type="protein sequence ID" value="AIF84443.1"/>
    <property type="molecule type" value="Genomic_DNA"/>
</dbReference>
<dbReference type="Gene3D" id="3.40.50.720">
    <property type="entry name" value="NAD(P)-binding Rossmann-like Domain"/>
    <property type="match status" value="2"/>
</dbReference>